<keyword evidence="3" id="KW-0949">S-adenosyl-L-methionine</keyword>
<comment type="caution">
    <text evidence="4">The sequence shown here is derived from an EMBL/GenBank/DDBJ whole genome shotgun (WGS) entry which is preliminary data.</text>
</comment>
<dbReference type="PANTHER" id="PTHR10509:SF14">
    <property type="entry name" value="CAFFEOYL-COA O-METHYLTRANSFERASE 3-RELATED"/>
    <property type="match status" value="1"/>
</dbReference>
<dbReference type="GO" id="GO:0008171">
    <property type="term" value="F:O-methyltransferase activity"/>
    <property type="evidence" value="ECO:0007669"/>
    <property type="project" value="InterPro"/>
</dbReference>
<accession>A0A8J3CBL8</accession>
<evidence type="ECO:0000256" key="1">
    <source>
        <dbReference type="ARBA" id="ARBA00022603"/>
    </source>
</evidence>
<keyword evidence="2" id="KW-0808">Transferase</keyword>
<dbReference type="Proteomes" id="UP000637578">
    <property type="component" value="Unassembled WGS sequence"/>
</dbReference>
<dbReference type="SUPFAM" id="SSF53335">
    <property type="entry name" value="S-adenosyl-L-methionine-dependent methyltransferases"/>
    <property type="match status" value="1"/>
</dbReference>
<dbReference type="PANTHER" id="PTHR10509">
    <property type="entry name" value="O-METHYLTRANSFERASE-RELATED"/>
    <property type="match status" value="1"/>
</dbReference>
<sequence length="218" mass="24095">MSKESVGIDPKLHEYLVAHGVSRDDVLRDLEAETARLLPDLVEMQIAPEQGAFMTLLARLLGVRSAVEVGTFTGYSSVCVARGLAEGGRLLCCDVSEEFTAVARRYWERAGVADRIELRIAPAVRTLRALPAEPTIDLSFIDADKESYIDYWEELVPRTRPGGVILVDNVLFHGEVLNRGESELGKAVHAFNEHARADDRVELVMLPIADGLTLARKR</sequence>
<proteinExistence type="predicted"/>
<gene>
    <name evidence="4" type="ORF">GCM10012275_13300</name>
</gene>
<reference evidence="4" key="1">
    <citation type="journal article" date="2014" name="Int. J. Syst. Evol. Microbiol.">
        <title>Complete genome sequence of Corynebacterium casei LMG S-19264T (=DSM 44701T), isolated from a smear-ripened cheese.</title>
        <authorList>
            <consortium name="US DOE Joint Genome Institute (JGI-PGF)"/>
            <person name="Walter F."/>
            <person name="Albersmeier A."/>
            <person name="Kalinowski J."/>
            <person name="Ruckert C."/>
        </authorList>
    </citation>
    <scope>NUCLEOTIDE SEQUENCE</scope>
    <source>
        <strain evidence="4">CGMCC 4.5737</strain>
    </source>
</reference>
<dbReference type="InterPro" id="IPR050362">
    <property type="entry name" value="Cation-dep_OMT"/>
</dbReference>
<keyword evidence="5" id="KW-1185">Reference proteome</keyword>
<dbReference type="InterPro" id="IPR029063">
    <property type="entry name" value="SAM-dependent_MTases_sf"/>
</dbReference>
<dbReference type="AlphaFoldDB" id="A0A8J3CBL8"/>
<keyword evidence="1" id="KW-0489">Methyltransferase</keyword>
<dbReference type="InterPro" id="IPR002935">
    <property type="entry name" value="SAM_O-MeTrfase"/>
</dbReference>
<organism evidence="4 5">
    <name type="scientific">Longimycelium tulufanense</name>
    <dbReference type="NCBI Taxonomy" id="907463"/>
    <lineage>
        <taxon>Bacteria</taxon>
        <taxon>Bacillati</taxon>
        <taxon>Actinomycetota</taxon>
        <taxon>Actinomycetes</taxon>
        <taxon>Pseudonocardiales</taxon>
        <taxon>Pseudonocardiaceae</taxon>
        <taxon>Longimycelium</taxon>
    </lineage>
</organism>
<protein>
    <submittedName>
        <fullName evidence="4">O-methyltransferase</fullName>
    </submittedName>
</protein>
<dbReference type="Gene3D" id="3.40.50.150">
    <property type="entry name" value="Vaccinia Virus protein VP39"/>
    <property type="match status" value="1"/>
</dbReference>
<evidence type="ECO:0000256" key="3">
    <source>
        <dbReference type="ARBA" id="ARBA00022691"/>
    </source>
</evidence>
<dbReference type="PROSITE" id="PS51682">
    <property type="entry name" value="SAM_OMT_I"/>
    <property type="match status" value="1"/>
</dbReference>
<dbReference type="RefSeq" id="WP_189054975.1">
    <property type="nucleotide sequence ID" value="NZ_BMMK01000004.1"/>
</dbReference>
<evidence type="ECO:0000313" key="5">
    <source>
        <dbReference type="Proteomes" id="UP000637578"/>
    </source>
</evidence>
<evidence type="ECO:0000313" key="4">
    <source>
        <dbReference type="EMBL" id="GGM43642.1"/>
    </source>
</evidence>
<reference evidence="4" key="2">
    <citation type="submission" date="2020-09" db="EMBL/GenBank/DDBJ databases">
        <authorList>
            <person name="Sun Q."/>
            <person name="Zhou Y."/>
        </authorList>
    </citation>
    <scope>NUCLEOTIDE SEQUENCE</scope>
    <source>
        <strain evidence="4">CGMCC 4.5737</strain>
    </source>
</reference>
<dbReference type="GO" id="GO:0032259">
    <property type="term" value="P:methylation"/>
    <property type="evidence" value="ECO:0007669"/>
    <property type="project" value="UniProtKB-KW"/>
</dbReference>
<dbReference type="Pfam" id="PF01596">
    <property type="entry name" value="Methyltransf_3"/>
    <property type="match status" value="1"/>
</dbReference>
<dbReference type="EMBL" id="BMMK01000004">
    <property type="protein sequence ID" value="GGM43642.1"/>
    <property type="molecule type" value="Genomic_DNA"/>
</dbReference>
<name>A0A8J3CBL8_9PSEU</name>
<evidence type="ECO:0000256" key="2">
    <source>
        <dbReference type="ARBA" id="ARBA00022679"/>
    </source>
</evidence>
<dbReference type="GO" id="GO:0008757">
    <property type="term" value="F:S-adenosylmethionine-dependent methyltransferase activity"/>
    <property type="evidence" value="ECO:0007669"/>
    <property type="project" value="TreeGrafter"/>
</dbReference>